<dbReference type="OrthoDB" id="9797653at2"/>
<proteinExistence type="predicted"/>
<dbReference type="Pfam" id="PF02515">
    <property type="entry name" value="CoA_transf_3"/>
    <property type="match status" value="1"/>
</dbReference>
<organism evidence="2 3">
    <name type="scientific">Trujillonella endophytica</name>
    <dbReference type="NCBI Taxonomy" id="673521"/>
    <lineage>
        <taxon>Bacteria</taxon>
        <taxon>Bacillati</taxon>
        <taxon>Actinomycetota</taxon>
        <taxon>Actinomycetes</taxon>
        <taxon>Geodermatophilales</taxon>
        <taxon>Geodermatophilaceae</taxon>
        <taxon>Trujillonella</taxon>
    </lineage>
</organism>
<dbReference type="Gene3D" id="3.40.50.10540">
    <property type="entry name" value="Crotonobetainyl-coa:carnitine coa-transferase, domain 1"/>
    <property type="match status" value="1"/>
</dbReference>
<dbReference type="InterPro" id="IPR003673">
    <property type="entry name" value="CoA-Trfase_fam_III"/>
</dbReference>
<keyword evidence="3" id="KW-1185">Reference proteome</keyword>
<evidence type="ECO:0000313" key="3">
    <source>
        <dbReference type="Proteomes" id="UP000198960"/>
    </source>
</evidence>
<dbReference type="InterPro" id="IPR044855">
    <property type="entry name" value="CoA-Trfase_III_dom3_sf"/>
</dbReference>
<dbReference type="RefSeq" id="WP_091939540.1">
    <property type="nucleotide sequence ID" value="NZ_FOEE01000001.1"/>
</dbReference>
<dbReference type="STRING" id="673521.SAMN05660991_00396"/>
<accession>A0A1H8PUU9</accession>
<dbReference type="Gene3D" id="3.30.1540.10">
    <property type="entry name" value="formyl-coa transferase, domain 3"/>
    <property type="match status" value="1"/>
</dbReference>
<evidence type="ECO:0000313" key="2">
    <source>
        <dbReference type="EMBL" id="SEO45715.1"/>
    </source>
</evidence>
<dbReference type="AlphaFoldDB" id="A0A1H8PUU9"/>
<dbReference type="GO" id="GO:0003824">
    <property type="term" value="F:catalytic activity"/>
    <property type="evidence" value="ECO:0007669"/>
    <property type="project" value="InterPro"/>
</dbReference>
<dbReference type="PANTHER" id="PTHR48228">
    <property type="entry name" value="SUCCINYL-COA--D-CITRAMALATE COA-TRANSFERASE"/>
    <property type="match status" value="1"/>
</dbReference>
<feature type="region of interest" description="Disordered" evidence="1">
    <location>
        <begin position="343"/>
        <end position="367"/>
    </location>
</feature>
<dbReference type="Proteomes" id="UP000198960">
    <property type="component" value="Unassembled WGS sequence"/>
</dbReference>
<protein>
    <submittedName>
        <fullName evidence="2">Alpha-methylacyl-CoA racemase</fullName>
    </submittedName>
</protein>
<dbReference type="InterPro" id="IPR023606">
    <property type="entry name" value="CoA-Trfase_III_dom_1_sf"/>
</dbReference>
<evidence type="ECO:0000256" key="1">
    <source>
        <dbReference type="SAM" id="MobiDB-lite"/>
    </source>
</evidence>
<dbReference type="InterPro" id="IPR050509">
    <property type="entry name" value="CoA-transferase_III"/>
</dbReference>
<gene>
    <name evidence="2" type="ORF">SAMN05660991_00396</name>
</gene>
<sequence length="398" mass="41339">MDPAPNDPRPELRPAAGPLRGVRVVELSGLGPGPYAGMLLAELGADVLRIDRPGGGTALLPADAELLHRSRPCAAVDLKRPEGRDLVLRLLAGADVLVEGLRPGVTERLGLGPDDALARNPRLVYARMTGWGQSGPRAAEAGHDINYLGLTGALHAIGPADRPVPPLNMGADFGGGSLFLVVGVLAALLERATSGRGQVVDAAMVDGASSLITMIQGMFAAGAWSDRREANLLDGGAPFYTTYACADGGHVAVGAIEPQFHARLLEGLGLTGRLDGAQNDVARWPEHRAALAAVFATRTRDEWTAHFAGTDACVTPVLGLAEAPRDPHLAARGSYVEIDGVAQPGTAPRFSRTPGAVRGGPRRPGQDTRAALTAWGIDADEVARLLDAGVLAESRASR</sequence>
<name>A0A1H8PUU9_9ACTN</name>
<reference evidence="3" key="1">
    <citation type="submission" date="2016-10" db="EMBL/GenBank/DDBJ databases">
        <authorList>
            <person name="Varghese N."/>
            <person name="Submissions S."/>
        </authorList>
    </citation>
    <scope>NUCLEOTIDE SEQUENCE [LARGE SCALE GENOMIC DNA]</scope>
    <source>
        <strain evidence="3">DSM 45413</strain>
    </source>
</reference>
<dbReference type="SUPFAM" id="SSF89796">
    <property type="entry name" value="CoA-transferase family III (CaiB/BaiF)"/>
    <property type="match status" value="1"/>
</dbReference>
<dbReference type="PANTHER" id="PTHR48228:SF5">
    <property type="entry name" value="ALPHA-METHYLACYL-COA RACEMASE"/>
    <property type="match status" value="1"/>
</dbReference>
<dbReference type="EMBL" id="FOEE01000001">
    <property type="protein sequence ID" value="SEO45715.1"/>
    <property type="molecule type" value="Genomic_DNA"/>
</dbReference>